<reference evidence="2" key="1">
    <citation type="submission" date="2021-06" db="EMBL/GenBank/DDBJ databases">
        <authorList>
            <person name="Kallberg Y."/>
            <person name="Tangrot J."/>
            <person name="Rosling A."/>
        </authorList>
    </citation>
    <scope>NUCLEOTIDE SEQUENCE</scope>
    <source>
        <strain evidence="2">IN212</strain>
    </source>
</reference>
<evidence type="ECO:0000313" key="3">
    <source>
        <dbReference type="Proteomes" id="UP000789396"/>
    </source>
</evidence>
<dbReference type="Proteomes" id="UP000789396">
    <property type="component" value="Unassembled WGS sequence"/>
</dbReference>
<name>A0A9N9P7U5_9GLOM</name>
<protein>
    <submittedName>
        <fullName evidence="2">9221_t:CDS:1</fullName>
    </submittedName>
</protein>
<feature type="non-terminal residue" evidence="2">
    <location>
        <position position="92"/>
    </location>
</feature>
<comment type="caution">
    <text evidence="2">The sequence shown here is derived from an EMBL/GenBank/DDBJ whole genome shotgun (WGS) entry which is preliminary data.</text>
</comment>
<feature type="compositionally biased region" description="Polar residues" evidence="1">
    <location>
        <begin position="1"/>
        <end position="14"/>
    </location>
</feature>
<feature type="region of interest" description="Disordered" evidence="1">
    <location>
        <begin position="1"/>
        <end position="21"/>
    </location>
</feature>
<organism evidence="2 3">
    <name type="scientific">Racocetra fulgida</name>
    <dbReference type="NCBI Taxonomy" id="60492"/>
    <lineage>
        <taxon>Eukaryota</taxon>
        <taxon>Fungi</taxon>
        <taxon>Fungi incertae sedis</taxon>
        <taxon>Mucoromycota</taxon>
        <taxon>Glomeromycotina</taxon>
        <taxon>Glomeromycetes</taxon>
        <taxon>Diversisporales</taxon>
        <taxon>Gigasporaceae</taxon>
        <taxon>Racocetra</taxon>
    </lineage>
</organism>
<sequence length="92" mass="10619">VTKTSLDSTTQQLEATRDKLSQLEKSVDRSNSFTLNPFLHAGKKSNSANRALDERMELVELRTLADSRLRECNESQYEKAELKKKIYDLQEK</sequence>
<proteinExistence type="predicted"/>
<dbReference type="EMBL" id="CAJVPZ010087313">
    <property type="protein sequence ID" value="CAG8812678.1"/>
    <property type="molecule type" value="Genomic_DNA"/>
</dbReference>
<evidence type="ECO:0000313" key="2">
    <source>
        <dbReference type="EMBL" id="CAG8812678.1"/>
    </source>
</evidence>
<dbReference type="OrthoDB" id="10266039at2759"/>
<gene>
    <name evidence="2" type="ORF">RFULGI_LOCUS18933</name>
</gene>
<keyword evidence="3" id="KW-1185">Reference proteome</keyword>
<evidence type="ECO:0000256" key="1">
    <source>
        <dbReference type="SAM" id="MobiDB-lite"/>
    </source>
</evidence>
<accession>A0A9N9P7U5</accession>
<dbReference type="AlphaFoldDB" id="A0A9N9P7U5"/>
<feature type="non-terminal residue" evidence="2">
    <location>
        <position position="1"/>
    </location>
</feature>